<reference evidence="2" key="2">
    <citation type="submission" date="2025-08" db="UniProtKB">
        <authorList>
            <consortium name="RefSeq"/>
        </authorList>
    </citation>
    <scope>IDENTIFICATION</scope>
    <source>
        <tissue evidence="2">Leaf</tissue>
    </source>
</reference>
<gene>
    <name evidence="2" type="primary">LOC142163832</name>
</gene>
<evidence type="ECO:0000313" key="1">
    <source>
        <dbReference type="Proteomes" id="UP000790787"/>
    </source>
</evidence>
<organism evidence="1 2">
    <name type="scientific">Nicotiana tabacum</name>
    <name type="common">Common tobacco</name>
    <dbReference type="NCBI Taxonomy" id="4097"/>
    <lineage>
        <taxon>Eukaryota</taxon>
        <taxon>Viridiplantae</taxon>
        <taxon>Streptophyta</taxon>
        <taxon>Embryophyta</taxon>
        <taxon>Tracheophyta</taxon>
        <taxon>Spermatophyta</taxon>
        <taxon>Magnoliopsida</taxon>
        <taxon>eudicotyledons</taxon>
        <taxon>Gunneridae</taxon>
        <taxon>Pentapetalae</taxon>
        <taxon>asterids</taxon>
        <taxon>lamiids</taxon>
        <taxon>Solanales</taxon>
        <taxon>Solanaceae</taxon>
        <taxon>Nicotianoideae</taxon>
        <taxon>Nicotianeae</taxon>
        <taxon>Nicotiana</taxon>
    </lineage>
</organism>
<reference evidence="1" key="1">
    <citation type="journal article" date="2014" name="Nat. Commun.">
        <title>The tobacco genome sequence and its comparison with those of tomato and potato.</title>
        <authorList>
            <person name="Sierro N."/>
            <person name="Battey J.N."/>
            <person name="Ouadi S."/>
            <person name="Bakaher N."/>
            <person name="Bovet L."/>
            <person name="Willig A."/>
            <person name="Goepfert S."/>
            <person name="Peitsch M.C."/>
            <person name="Ivanov N.V."/>
        </authorList>
    </citation>
    <scope>NUCLEOTIDE SEQUENCE [LARGE SCALE GENOMIC DNA]</scope>
</reference>
<keyword evidence="1" id="KW-1185">Reference proteome</keyword>
<accession>A0AC58RWF7</accession>
<dbReference type="RefSeq" id="XP_075077077.1">
    <property type="nucleotide sequence ID" value="XM_075220976.1"/>
</dbReference>
<evidence type="ECO:0000313" key="2">
    <source>
        <dbReference type="RefSeq" id="XP_075077077.1"/>
    </source>
</evidence>
<proteinExistence type="predicted"/>
<sequence>MNDCEERDEVLMNDLYTINSKPIILRPWTEGFDFNEEVLKTIPLLVKFPKLPLNYWSNHVLSKIGSGLGKPLYADACTTLADRVSYARVLIEMDITRIIPGSIKLYDPKGKVIEQMIQYDRKPQFHQTCCQIGHSCRDQKKQNQEGRQQRVLE</sequence>
<dbReference type="Proteomes" id="UP000790787">
    <property type="component" value="Chromosome 1"/>
</dbReference>
<name>A0AC58RWF7_TOBAC</name>
<protein>
    <submittedName>
        <fullName evidence="2">Uncharacterized protein LOC142163832</fullName>
    </submittedName>
</protein>